<protein>
    <recommendedName>
        <fullName evidence="2">DUF6570 domain-containing protein</fullName>
    </recommendedName>
</protein>
<feature type="compositionally biased region" description="Polar residues" evidence="1">
    <location>
        <begin position="127"/>
        <end position="139"/>
    </location>
</feature>
<keyword evidence="4" id="KW-1185">Reference proteome</keyword>
<organism evidence="3 4">
    <name type="scientific">Dendrothele bispora (strain CBS 962.96)</name>
    <dbReference type="NCBI Taxonomy" id="1314807"/>
    <lineage>
        <taxon>Eukaryota</taxon>
        <taxon>Fungi</taxon>
        <taxon>Dikarya</taxon>
        <taxon>Basidiomycota</taxon>
        <taxon>Agaricomycotina</taxon>
        <taxon>Agaricomycetes</taxon>
        <taxon>Agaricomycetidae</taxon>
        <taxon>Agaricales</taxon>
        <taxon>Agaricales incertae sedis</taxon>
        <taxon>Dendrothele</taxon>
    </lineage>
</organism>
<dbReference type="EMBL" id="ML179430">
    <property type="protein sequence ID" value="THU87921.1"/>
    <property type="molecule type" value="Genomic_DNA"/>
</dbReference>
<name>A0A4S8LGB7_DENBC</name>
<dbReference type="Proteomes" id="UP000297245">
    <property type="component" value="Unassembled WGS sequence"/>
</dbReference>
<evidence type="ECO:0000259" key="2">
    <source>
        <dbReference type="Pfam" id="PF20209"/>
    </source>
</evidence>
<dbReference type="AlphaFoldDB" id="A0A4S8LGB7"/>
<dbReference type="Pfam" id="PF20209">
    <property type="entry name" value="DUF6570"/>
    <property type="match status" value="1"/>
</dbReference>
<evidence type="ECO:0000313" key="3">
    <source>
        <dbReference type="EMBL" id="THU87921.1"/>
    </source>
</evidence>
<feature type="domain" description="DUF6570" evidence="2">
    <location>
        <begin position="38"/>
        <end position="79"/>
    </location>
</feature>
<dbReference type="InterPro" id="IPR046700">
    <property type="entry name" value="DUF6570"/>
</dbReference>
<reference evidence="3 4" key="1">
    <citation type="journal article" date="2019" name="Nat. Ecol. Evol.">
        <title>Megaphylogeny resolves global patterns of mushroom evolution.</title>
        <authorList>
            <person name="Varga T."/>
            <person name="Krizsan K."/>
            <person name="Foldi C."/>
            <person name="Dima B."/>
            <person name="Sanchez-Garcia M."/>
            <person name="Sanchez-Ramirez S."/>
            <person name="Szollosi G.J."/>
            <person name="Szarkandi J.G."/>
            <person name="Papp V."/>
            <person name="Albert L."/>
            <person name="Andreopoulos W."/>
            <person name="Angelini C."/>
            <person name="Antonin V."/>
            <person name="Barry K.W."/>
            <person name="Bougher N.L."/>
            <person name="Buchanan P."/>
            <person name="Buyck B."/>
            <person name="Bense V."/>
            <person name="Catcheside P."/>
            <person name="Chovatia M."/>
            <person name="Cooper J."/>
            <person name="Damon W."/>
            <person name="Desjardin D."/>
            <person name="Finy P."/>
            <person name="Geml J."/>
            <person name="Haridas S."/>
            <person name="Hughes K."/>
            <person name="Justo A."/>
            <person name="Karasinski D."/>
            <person name="Kautmanova I."/>
            <person name="Kiss B."/>
            <person name="Kocsube S."/>
            <person name="Kotiranta H."/>
            <person name="LaButti K.M."/>
            <person name="Lechner B.E."/>
            <person name="Liimatainen K."/>
            <person name="Lipzen A."/>
            <person name="Lukacs Z."/>
            <person name="Mihaltcheva S."/>
            <person name="Morgado L.N."/>
            <person name="Niskanen T."/>
            <person name="Noordeloos M.E."/>
            <person name="Ohm R.A."/>
            <person name="Ortiz-Santana B."/>
            <person name="Ovrebo C."/>
            <person name="Racz N."/>
            <person name="Riley R."/>
            <person name="Savchenko A."/>
            <person name="Shiryaev A."/>
            <person name="Soop K."/>
            <person name="Spirin V."/>
            <person name="Szebenyi C."/>
            <person name="Tomsovsky M."/>
            <person name="Tulloss R.E."/>
            <person name="Uehling J."/>
            <person name="Grigoriev I.V."/>
            <person name="Vagvolgyi C."/>
            <person name="Papp T."/>
            <person name="Martin F.M."/>
            <person name="Miettinen O."/>
            <person name="Hibbett D.S."/>
            <person name="Nagy L.G."/>
        </authorList>
    </citation>
    <scope>NUCLEOTIDE SEQUENCE [LARGE SCALE GENOMIC DNA]</scope>
    <source>
        <strain evidence="3 4">CBS 962.96</strain>
    </source>
</reference>
<sequence length="139" mass="15947">MTVVCNKIQSIKLEKCLSYCEEWFDLDVDHSGVCSKCRRSPRYKVSNNMYPGNDPDLPELTQMEEMLISPVHALIQVWQQLPIDGSVYNQLHNIEVEDIDEDFEEVPPQGDDADVPEQPMYSHGFVPSTTNWNNEMDPG</sequence>
<dbReference type="OrthoDB" id="2976830at2759"/>
<evidence type="ECO:0000256" key="1">
    <source>
        <dbReference type="SAM" id="MobiDB-lite"/>
    </source>
</evidence>
<gene>
    <name evidence="3" type="ORF">K435DRAFT_866806</name>
</gene>
<accession>A0A4S8LGB7</accession>
<feature type="region of interest" description="Disordered" evidence="1">
    <location>
        <begin position="104"/>
        <end position="139"/>
    </location>
</feature>
<feature type="compositionally biased region" description="Acidic residues" evidence="1">
    <location>
        <begin position="104"/>
        <end position="115"/>
    </location>
</feature>
<evidence type="ECO:0000313" key="4">
    <source>
        <dbReference type="Proteomes" id="UP000297245"/>
    </source>
</evidence>
<proteinExistence type="predicted"/>